<dbReference type="EMBL" id="JARUXG010000007">
    <property type="protein sequence ID" value="MDG6781828.1"/>
    <property type="molecule type" value="Genomic_DNA"/>
</dbReference>
<dbReference type="AlphaFoldDB" id="A0AAW6RCB2"/>
<dbReference type="RefSeq" id="WP_005194625.1">
    <property type="nucleotide sequence ID" value="NZ_CP136136.1"/>
</dbReference>
<comment type="caution">
    <text evidence="2">The sequence shown here is derived from an EMBL/GenBank/DDBJ whole genome shotgun (WGS) entry which is preliminary data.</text>
</comment>
<name>A0AAW6RCB2_GORRU</name>
<evidence type="ECO:0000256" key="1">
    <source>
        <dbReference type="SAM" id="MobiDB-lite"/>
    </source>
</evidence>
<proteinExistence type="predicted"/>
<evidence type="ECO:0008006" key="3">
    <source>
        <dbReference type="Google" id="ProtNLM"/>
    </source>
</evidence>
<protein>
    <recommendedName>
        <fullName evidence="3">WXG100 family type VII secretion target</fullName>
    </recommendedName>
</protein>
<gene>
    <name evidence="2" type="ORF">QBL07_13395</name>
</gene>
<feature type="region of interest" description="Disordered" evidence="1">
    <location>
        <begin position="138"/>
        <end position="176"/>
    </location>
</feature>
<accession>A0AAW6RCB2</accession>
<feature type="compositionally biased region" description="Low complexity" evidence="1">
    <location>
        <begin position="146"/>
        <end position="158"/>
    </location>
</feature>
<reference evidence="2" key="1">
    <citation type="submission" date="2023-04" db="EMBL/GenBank/DDBJ databases">
        <title>Characterization and analysis of the complete genome of Gordonia rubripertincta 112, the degrader of aromatic and aliphatic compounds.</title>
        <authorList>
            <person name="Frantsuzova E."/>
            <person name="Bogun A."/>
            <person name="Delegan Y."/>
        </authorList>
    </citation>
    <scope>NUCLEOTIDE SEQUENCE</scope>
    <source>
        <strain evidence="2">112</strain>
    </source>
</reference>
<evidence type="ECO:0000313" key="2">
    <source>
        <dbReference type="EMBL" id="MDG6781828.1"/>
    </source>
</evidence>
<organism evidence="2">
    <name type="scientific">Gordonia rubripertincta</name>
    <name type="common">Rhodococcus corallinus</name>
    <dbReference type="NCBI Taxonomy" id="36822"/>
    <lineage>
        <taxon>Bacteria</taxon>
        <taxon>Bacillati</taxon>
        <taxon>Actinomycetota</taxon>
        <taxon>Actinomycetes</taxon>
        <taxon>Mycobacteriales</taxon>
        <taxon>Gordoniaceae</taxon>
        <taxon>Gordonia</taxon>
    </lineage>
</organism>
<sequence length="197" mass="21667">MVTVPDIDRWDPEQVREVFRQTEENIRNCDTMVTRFTNLAVFETWSGNSAEAADSRVATAVKDFNNFRNESAVIGVAARKAAESIDEVKRRLEAIREGARHLGLTVTEAGTIDGPTPSPSDTTFPLFEVLAFSSKKEDLQEQLSQTSTTSRTTTPATAGDSMEARALRTAGCPSTSTTTMALSSCVRTRRSKYHLEL</sequence>